<dbReference type="EMBL" id="QXFM01000034">
    <property type="protein sequence ID" value="RIV90667.1"/>
    <property type="molecule type" value="Genomic_DNA"/>
</dbReference>
<proteinExistence type="predicted"/>
<dbReference type="AlphaFoldDB" id="A0A3A1PA85"/>
<protein>
    <submittedName>
        <fullName evidence="1">Anti-sigma factor</fullName>
    </submittedName>
</protein>
<organism evidence="1 2">
    <name type="scientific">Aurantiacibacter xanthus</name>
    <dbReference type="NCBI Taxonomy" id="1784712"/>
    <lineage>
        <taxon>Bacteria</taxon>
        <taxon>Pseudomonadati</taxon>
        <taxon>Pseudomonadota</taxon>
        <taxon>Alphaproteobacteria</taxon>
        <taxon>Sphingomonadales</taxon>
        <taxon>Erythrobacteraceae</taxon>
        <taxon>Aurantiacibacter</taxon>
    </lineage>
</organism>
<sequence>MTISDEQLAAFADGELTGDEQAAVAAAVAADPALAQAVARHRALREKLAARFAPVLDEPLPARLTASLAPLQAPSQTAPSADNVVPFPARARRRWGWAVAPALAASLALAIFLPRTGDGPAGAVDGVLAQTLDRQLVADQSGDADPRILLSFRRSGGDYCRAFAGSAQSGIACREDGGWHMVETAAGGAGQGTAYRQAGSSELMALAQEMAVGGALDAEAEQRAQAAGWQAQ</sequence>
<evidence type="ECO:0000313" key="1">
    <source>
        <dbReference type="EMBL" id="RIV90667.1"/>
    </source>
</evidence>
<comment type="caution">
    <text evidence="1">The sequence shown here is derived from an EMBL/GenBank/DDBJ whole genome shotgun (WGS) entry which is preliminary data.</text>
</comment>
<keyword evidence="2" id="KW-1185">Reference proteome</keyword>
<dbReference type="Proteomes" id="UP000265366">
    <property type="component" value="Unassembled WGS sequence"/>
</dbReference>
<evidence type="ECO:0000313" key="2">
    <source>
        <dbReference type="Proteomes" id="UP000265366"/>
    </source>
</evidence>
<gene>
    <name evidence="1" type="ORF">D2V17_04115</name>
</gene>
<dbReference type="OrthoDB" id="7502743at2"/>
<dbReference type="RefSeq" id="WP_119591863.1">
    <property type="nucleotide sequence ID" value="NZ_QXFM01000034.1"/>
</dbReference>
<accession>A0A3A1PA85</accession>
<dbReference type="Gene3D" id="1.10.10.1320">
    <property type="entry name" value="Anti-sigma factor, zinc-finger domain"/>
    <property type="match status" value="1"/>
</dbReference>
<reference evidence="1 2" key="1">
    <citation type="submission" date="2018-08" db="EMBL/GenBank/DDBJ databases">
        <title>Erythrobacter zhengii sp.nov., a bacterium isolated from deep-sea sediment.</title>
        <authorList>
            <person name="Fang C."/>
            <person name="Wu Y.-H."/>
            <person name="Sun C."/>
            <person name="Wang H."/>
            <person name="Cheng H."/>
            <person name="Meng F.-X."/>
            <person name="Wang C.-S."/>
            <person name="Xu X.-W."/>
        </authorList>
    </citation>
    <scope>NUCLEOTIDE SEQUENCE [LARGE SCALE GENOMIC DNA]</scope>
    <source>
        <strain evidence="1 2">CCTCC AB 2015396</strain>
    </source>
</reference>
<name>A0A3A1PA85_9SPHN</name>
<dbReference type="InterPro" id="IPR041916">
    <property type="entry name" value="Anti_sigma_zinc_sf"/>
</dbReference>